<sequence length="304" mass="33547">MMKTIIVSFLSACLYTTGLAQTGNVVILPDNGSNSLQTSLYPNHKISIKTQPETYGFVQKANQIEAGTFISELNGGYASYGTTGLYTLCLTTNSQNPQVIFNILNFMGIGGQPFNALHVYGQAIIEGVANTNQYIAETFLKIDNNGTLSAEKQTYYYSLPPSAFLPIINSANNPIARSDAEGIYFTLSNAYFVRFEAPVYLPVGAIIKGIEFYFIDNSELDLNLIITRRVLGEQVETYYLPYLYSSGEESGIRNVKTDSIHNGGITILEDSSYTIIVSPKNTVNNKKWDGANMQLIAAKLIYQY</sequence>
<evidence type="ECO:0000256" key="1">
    <source>
        <dbReference type="SAM" id="SignalP"/>
    </source>
</evidence>
<keyword evidence="1" id="KW-0732">Signal</keyword>
<dbReference type="AlphaFoldDB" id="A0A4Q5M5X2"/>
<gene>
    <name evidence="2" type="ORF">EWM59_00855</name>
</gene>
<feature type="chain" id="PRO_5020221126" evidence="1">
    <location>
        <begin position="21"/>
        <end position="304"/>
    </location>
</feature>
<accession>A0A4Q5M5X2</accession>
<keyword evidence="3" id="KW-1185">Reference proteome</keyword>
<reference evidence="2 3" key="1">
    <citation type="submission" date="2019-02" db="EMBL/GenBank/DDBJ databases">
        <title>Bacterial novel species Emticicia sp. 17J42-9 isolated from soil.</title>
        <authorList>
            <person name="Jung H.-Y."/>
        </authorList>
    </citation>
    <scope>NUCLEOTIDE SEQUENCE [LARGE SCALE GENOMIC DNA]</scope>
    <source>
        <strain evidence="2 3">17J42-9</strain>
    </source>
</reference>
<name>A0A4Q5M5X2_9BACT</name>
<feature type="signal peptide" evidence="1">
    <location>
        <begin position="1"/>
        <end position="20"/>
    </location>
</feature>
<evidence type="ECO:0000313" key="3">
    <source>
        <dbReference type="Proteomes" id="UP000293162"/>
    </source>
</evidence>
<dbReference type="Proteomes" id="UP000293162">
    <property type="component" value="Unassembled WGS sequence"/>
</dbReference>
<dbReference type="EMBL" id="SEWF01000001">
    <property type="protein sequence ID" value="RYU97705.1"/>
    <property type="molecule type" value="Genomic_DNA"/>
</dbReference>
<comment type="caution">
    <text evidence="2">The sequence shown here is derived from an EMBL/GenBank/DDBJ whole genome shotgun (WGS) entry which is preliminary data.</text>
</comment>
<evidence type="ECO:0000313" key="2">
    <source>
        <dbReference type="EMBL" id="RYU97705.1"/>
    </source>
</evidence>
<protein>
    <submittedName>
        <fullName evidence="2">Uncharacterized protein</fullName>
    </submittedName>
</protein>
<dbReference type="OrthoDB" id="9828907at2"/>
<organism evidence="2 3">
    <name type="scientific">Emticicia agri</name>
    <dbReference type="NCBI Taxonomy" id="2492393"/>
    <lineage>
        <taxon>Bacteria</taxon>
        <taxon>Pseudomonadati</taxon>
        <taxon>Bacteroidota</taxon>
        <taxon>Cytophagia</taxon>
        <taxon>Cytophagales</taxon>
        <taxon>Leadbetterellaceae</taxon>
        <taxon>Emticicia</taxon>
    </lineage>
</organism>
<dbReference type="RefSeq" id="WP_130019051.1">
    <property type="nucleotide sequence ID" value="NZ_SEWF01000001.1"/>
</dbReference>
<proteinExistence type="predicted"/>